<name>A0ABN4CVG2_9GAMM</name>
<evidence type="ECO:0000313" key="3">
    <source>
        <dbReference type="Proteomes" id="UP000019439"/>
    </source>
</evidence>
<evidence type="ECO:0000313" key="2">
    <source>
        <dbReference type="EMBL" id="AHK22031.1"/>
    </source>
</evidence>
<dbReference type="Proteomes" id="UP000019439">
    <property type="component" value="Chromosome"/>
</dbReference>
<dbReference type="Gene3D" id="1.10.150.130">
    <property type="match status" value="1"/>
</dbReference>
<dbReference type="InterPro" id="IPR010998">
    <property type="entry name" value="Integrase_recombinase_N"/>
</dbReference>
<proteinExistence type="predicted"/>
<dbReference type="GeneID" id="96665836"/>
<keyword evidence="3" id="KW-1185">Reference proteome</keyword>
<dbReference type="EMBL" id="CP007230">
    <property type="protein sequence ID" value="AHK22031.1"/>
    <property type="molecule type" value="Genomic_DNA"/>
</dbReference>
<organism evidence="2 3">
    <name type="scientific">Yersinia similis</name>
    <dbReference type="NCBI Taxonomy" id="367190"/>
    <lineage>
        <taxon>Bacteria</taxon>
        <taxon>Pseudomonadati</taxon>
        <taxon>Pseudomonadota</taxon>
        <taxon>Gammaproteobacteria</taxon>
        <taxon>Enterobacterales</taxon>
        <taxon>Yersiniaceae</taxon>
        <taxon>Yersinia</taxon>
    </lineage>
</organism>
<evidence type="ECO:0000256" key="1">
    <source>
        <dbReference type="ARBA" id="ARBA00023125"/>
    </source>
</evidence>
<keyword evidence="1" id="KW-0238">DNA-binding</keyword>
<sequence length="65" mass="7295">MADNPQSLPCILLVEKWLGLLSDIGRASATIEAYRRALHHYLRHCAEQEVEPSTASFEDISVVDQ</sequence>
<protein>
    <submittedName>
        <fullName evidence="2">Uncharacterized protein</fullName>
    </submittedName>
</protein>
<accession>A0ABN4CVG2</accession>
<gene>
    <name evidence="2" type="ORF">BF17_20895</name>
</gene>
<reference evidence="2 3" key="1">
    <citation type="journal article" date="2014" name="Genome Announc.">
        <title>Genome Sequence of Yersinia similis Y228T, a Member of the Yersinia pseudotuberculosis Complex.</title>
        <authorList>
            <person name="Sprague L.D."/>
            <person name="Neubauer H."/>
        </authorList>
    </citation>
    <scope>NUCLEOTIDE SEQUENCE [LARGE SCALE GENOMIC DNA]</scope>
    <source>
        <strain evidence="2 3">228</strain>
    </source>
</reference>
<dbReference type="RefSeq" id="WP_025384075.1">
    <property type="nucleotide sequence ID" value="NZ_CABIHS010000291.1"/>
</dbReference>